<dbReference type="EMBL" id="JABRWM010000006">
    <property type="protein sequence ID" value="NRF19698.1"/>
    <property type="molecule type" value="Genomic_DNA"/>
</dbReference>
<gene>
    <name evidence="1" type="ORF">FOB26_11575</name>
</gene>
<sequence>MSRKRRVEFVFRLRRQREFQNAKPWHLEWLRRMTPDEQREIADLLEEYNDLEGELLWFRRSQSFMHCPDQLVRWRAIWWHDRFGEPRLCFARELNEKYKAPPPDLDYDDVRNYEPFASVNDNRGNVKLPAIFAAMEQLRNMKDVDALFELLKSGASVKSAMKLIIRSRLSLVCSISG</sequence>
<name>A0AA44EJS0_9HYPH</name>
<proteinExistence type="predicted"/>
<accession>A0AA44EJS0</accession>
<protein>
    <submittedName>
        <fullName evidence="1">Uncharacterized protein</fullName>
    </submittedName>
</protein>
<comment type="caution">
    <text evidence="1">The sequence shown here is derived from an EMBL/GenBank/DDBJ whole genome shotgun (WGS) entry which is preliminary data.</text>
</comment>
<dbReference type="RefSeq" id="WP_107339169.1">
    <property type="nucleotide sequence ID" value="NZ_JABRWL010000005.1"/>
</dbReference>
<dbReference type="Proteomes" id="UP001155820">
    <property type="component" value="Unassembled WGS sequence"/>
</dbReference>
<organism evidence="1 2">
    <name type="scientific">Agrobacterium pusense</name>
    <dbReference type="NCBI Taxonomy" id="648995"/>
    <lineage>
        <taxon>Bacteria</taxon>
        <taxon>Pseudomonadati</taxon>
        <taxon>Pseudomonadota</taxon>
        <taxon>Alphaproteobacteria</taxon>
        <taxon>Hyphomicrobiales</taxon>
        <taxon>Rhizobiaceae</taxon>
        <taxon>Rhizobium/Agrobacterium group</taxon>
        <taxon>Agrobacterium</taxon>
    </lineage>
</organism>
<evidence type="ECO:0000313" key="2">
    <source>
        <dbReference type="Proteomes" id="UP001155820"/>
    </source>
</evidence>
<evidence type="ECO:0000313" key="1">
    <source>
        <dbReference type="EMBL" id="NRF19698.1"/>
    </source>
</evidence>
<dbReference type="AlphaFoldDB" id="A0AA44EJS0"/>
<reference evidence="1" key="1">
    <citation type="submission" date="2019-07" db="EMBL/GenBank/DDBJ databases">
        <title>FDA dAtabase for Regulatory Grade micrObial Sequences (FDA-ARGOS): Supporting development and validation of Infectious Disease Dx tests.</title>
        <authorList>
            <person name="Bachman M."/>
            <person name="Young C."/>
            <person name="Tallon L."/>
            <person name="Sadzewicz L."/>
            <person name="Vavikolanu K."/>
            <person name="Mehta A."/>
            <person name="Aluvathingal J."/>
            <person name="Nadendla S."/>
            <person name="Nandy P."/>
            <person name="Geyer C."/>
            <person name="Yan Y."/>
            <person name="Sichtig H."/>
        </authorList>
    </citation>
    <scope>NUCLEOTIDE SEQUENCE</scope>
    <source>
        <strain evidence="1">FDAARGOS_618</strain>
    </source>
</reference>
<keyword evidence="2" id="KW-1185">Reference proteome</keyword>